<gene>
    <name evidence="2" type="ORF">NTA49_00800</name>
</gene>
<keyword evidence="1" id="KW-0812">Transmembrane</keyword>
<reference evidence="2" key="1">
    <citation type="submission" date="2022-07" db="EMBL/GenBank/DDBJ databases">
        <title>Pseudosulfitobacter sp. strain AP-MA-4, whole genome sequence.</title>
        <authorList>
            <person name="Jiang Y."/>
        </authorList>
    </citation>
    <scope>NUCLEOTIDE SEQUENCE</scope>
    <source>
        <strain evidence="2">AP-MA-4</strain>
    </source>
</reference>
<evidence type="ECO:0000313" key="3">
    <source>
        <dbReference type="Proteomes" id="UP001165396"/>
    </source>
</evidence>
<dbReference type="EMBL" id="JANKJG010000001">
    <property type="protein sequence ID" value="MCR8825066.1"/>
    <property type="molecule type" value="Genomic_DNA"/>
</dbReference>
<dbReference type="Proteomes" id="UP001165396">
    <property type="component" value="Unassembled WGS sequence"/>
</dbReference>
<evidence type="ECO:0000256" key="1">
    <source>
        <dbReference type="SAM" id="Phobius"/>
    </source>
</evidence>
<sequence length="102" mass="11874">MDWMYCLSGWGADYYHWWQRRTRKYPLRWEGGLGFGGFILTFLPVLVGNWGFAIWPFGWLCLPGLLAADQHRRRAAKIKADQISGAVRTKKLISIGRTETRK</sequence>
<protein>
    <submittedName>
        <fullName evidence="2">Uncharacterized protein</fullName>
    </submittedName>
</protein>
<accession>A0ABT1YW35</accession>
<keyword evidence="3" id="KW-1185">Reference proteome</keyword>
<proteinExistence type="predicted"/>
<keyword evidence="1" id="KW-1133">Transmembrane helix</keyword>
<name>A0ABT1YW35_9RHOB</name>
<dbReference type="RefSeq" id="WP_258292745.1">
    <property type="nucleotide sequence ID" value="NZ_JANKJG010000001.1"/>
</dbReference>
<keyword evidence="1" id="KW-0472">Membrane</keyword>
<organism evidence="2 3">
    <name type="scientific">Pseudosulfitobacter koreensis</name>
    <dbReference type="NCBI Taxonomy" id="2968472"/>
    <lineage>
        <taxon>Bacteria</taxon>
        <taxon>Pseudomonadati</taxon>
        <taxon>Pseudomonadota</taxon>
        <taxon>Alphaproteobacteria</taxon>
        <taxon>Rhodobacterales</taxon>
        <taxon>Roseobacteraceae</taxon>
        <taxon>Pseudosulfitobacter</taxon>
    </lineage>
</organism>
<feature type="transmembrane region" description="Helical" evidence="1">
    <location>
        <begin position="27"/>
        <end position="46"/>
    </location>
</feature>
<evidence type="ECO:0000313" key="2">
    <source>
        <dbReference type="EMBL" id="MCR8825066.1"/>
    </source>
</evidence>
<comment type="caution">
    <text evidence="2">The sequence shown here is derived from an EMBL/GenBank/DDBJ whole genome shotgun (WGS) entry which is preliminary data.</text>
</comment>
<feature type="transmembrane region" description="Helical" evidence="1">
    <location>
        <begin position="52"/>
        <end position="68"/>
    </location>
</feature>